<feature type="region of interest" description="Disordered" evidence="1">
    <location>
        <begin position="45"/>
        <end position="77"/>
    </location>
</feature>
<name>A0AAD4MR62_9BILA</name>
<evidence type="ECO:0000313" key="2">
    <source>
        <dbReference type="EMBL" id="KAI1702265.1"/>
    </source>
</evidence>
<comment type="caution">
    <text evidence="2">The sequence shown here is derived from an EMBL/GenBank/DDBJ whole genome shotgun (WGS) entry which is preliminary data.</text>
</comment>
<proteinExistence type="predicted"/>
<evidence type="ECO:0000256" key="1">
    <source>
        <dbReference type="SAM" id="MobiDB-lite"/>
    </source>
</evidence>
<reference evidence="2" key="1">
    <citation type="submission" date="2022-01" db="EMBL/GenBank/DDBJ databases">
        <title>Genome Sequence Resource for Two Populations of Ditylenchus destructor, the Migratory Endoparasitic Phytonematode.</title>
        <authorList>
            <person name="Zhang H."/>
            <person name="Lin R."/>
            <person name="Xie B."/>
        </authorList>
    </citation>
    <scope>NUCLEOTIDE SEQUENCE</scope>
    <source>
        <strain evidence="2">BazhouSP</strain>
    </source>
</reference>
<accession>A0AAD4MR62</accession>
<dbReference type="Proteomes" id="UP001201812">
    <property type="component" value="Unassembled WGS sequence"/>
</dbReference>
<sequence>MSENAHSPKRNRRQRSKRVSETEFRFVFAAIQQNLQSQSDAMAKISNGLAPFRPPRQKKSIKQEKERMDSVPENEDVIREQVQPTKFERLEHLEFNPKFVRKYYFLTGKSISATARGLPREFIGSRASIPTDRAAATFTFSGMSAKPVPAEQWLTI</sequence>
<keyword evidence="3" id="KW-1185">Reference proteome</keyword>
<feature type="compositionally biased region" description="Basic and acidic residues" evidence="1">
    <location>
        <begin position="61"/>
        <end position="70"/>
    </location>
</feature>
<protein>
    <submittedName>
        <fullName evidence="2">Uncharacterized protein</fullName>
    </submittedName>
</protein>
<organism evidence="2 3">
    <name type="scientific">Ditylenchus destructor</name>
    <dbReference type="NCBI Taxonomy" id="166010"/>
    <lineage>
        <taxon>Eukaryota</taxon>
        <taxon>Metazoa</taxon>
        <taxon>Ecdysozoa</taxon>
        <taxon>Nematoda</taxon>
        <taxon>Chromadorea</taxon>
        <taxon>Rhabditida</taxon>
        <taxon>Tylenchina</taxon>
        <taxon>Tylenchomorpha</taxon>
        <taxon>Sphaerularioidea</taxon>
        <taxon>Anguinidae</taxon>
        <taxon>Anguininae</taxon>
        <taxon>Ditylenchus</taxon>
    </lineage>
</organism>
<dbReference type="AlphaFoldDB" id="A0AAD4MR62"/>
<dbReference type="EMBL" id="JAKKPZ010000102">
    <property type="protein sequence ID" value="KAI1702265.1"/>
    <property type="molecule type" value="Genomic_DNA"/>
</dbReference>
<gene>
    <name evidence="2" type="ORF">DdX_15604</name>
</gene>
<evidence type="ECO:0000313" key="3">
    <source>
        <dbReference type="Proteomes" id="UP001201812"/>
    </source>
</evidence>